<dbReference type="Pfam" id="PF13406">
    <property type="entry name" value="SLT_2"/>
    <property type="match status" value="1"/>
</dbReference>
<evidence type="ECO:0000259" key="3">
    <source>
        <dbReference type="Pfam" id="PF13406"/>
    </source>
</evidence>
<name>A0A6J6BEU1_9ZZZZ</name>
<dbReference type="InterPro" id="IPR023346">
    <property type="entry name" value="Lysozyme-like_dom_sf"/>
</dbReference>
<accession>A0A6J6BEU1</accession>
<feature type="region of interest" description="Disordered" evidence="1">
    <location>
        <begin position="1"/>
        <end position="23"/>
    </location>
</feature>
<dbReference type="InterPro" id="IPR031304">
    <property type="entry name" value="SLT_2"/>
</dbReference>
<protein>
    <submittedName>
        <fullName evidence="4">Unannotated protein</fullName>
    </submittedName>
</protein>
<dbReference type="InterPro" id="IPR043426">
    <property type="entry name" value="MltB-like"/>
</dbReference>
<dbReference type="GO" id="GO:0008933">
    <property type="term" value="F:peptidoglycan lytic transglycosylase activity"/>
    <property type="evidence" value="ECO:0007669"/>
    <property type="project" value="TreeGrafter"/>
</dbReference>
<evidence type="ECO:0000256" key="1">
    <source>
        <dbReference type="SAM" id="MobiDB-lite"/>
    </source>
</evidence>
<feature type="compositionally biased region" description="Basic residues" evidence="1">
    <location>
        <begin position="303"/>
        <end position="317"/>
    </location>
</feature>
<proteinExistence type="predicted"/>
<dbReference type="Gene3D" id="1.10.530.10">
    <property type="match status" value="1"/>
</dbReference>
<dbReference type="AlphaFoldDB" id="A0A6J6BEU1"/>
<feature type="compositionally biased region" description="Pro residues" evidence="1">
    <location>
        <begin position="321"/>
        <end position="332"/>
    </location>
</feature>
<dbReference type="PANTHER" id="PTHR30163">
    <property type="entry name" value="MEMBRANE-BOUND LYTIC MUREIN TRANSGLYCOSYLASE B"/>
    <property type="match status" value="1"/>
</dbReference>
<gene>
    <name evidence="4" type="ORF">UFOPK1446_00183</name>
</gene>
<feature type="domain" description="Transglycosylase SLT" evidence="3">
    <location>
        <begin position="211"/>
        <end position="261"/>
    </location>
</feature>
<organism evidence="4">
    <name type="scientific">freshwater metagenome</name>
    <dbReference type="NCBI Taxonomy" id="449393"/>
    <lineage>
        <taxon>unclassified sequences</taxon>
        <taxon>metagenomes</taxon>
        <taxon>ecological metagenomes</taxon>
    </lineage>
</organism>
<feature type="transmembrane region" description="Helical" evidence="2">
    <location>
        <begin position="37"/>
        <end position="58"/>
    </location>
</feature>
<dbReference type="GO" id="GO:0009253">
    <property type="term" value="P:peptidoglycan catabolic process"/>
    <property type="evidence" value="ECO:0007669"/>
    <property type="project" value="TreeGrafter"/>
</dbReference>
<feature type="region of interest" description="Disordered" evidence="1">
    <location>
        <begin position="299"/>
        <end position="353"/>
    </location>
</feature>
<dbReference type="CDD" id="cd13399">
    <property type="entry name" value="Slt35-like"/>
    <property type="match status" value="1"/>
</dbReference>
<sequence>MTKDNDSSPVPRNRHRARTTGSVVTDISRNPISRRSAMIAIPILTGIAVIASVTATAANPPTPSAQTNSTAAGQPLSVSPFANWVIPTADPGSLQRTTATKAIDKVGVANLNVEPSSYAQSGIPSVALKAYKKAAKTYKKLDPQCGVTWPLLAAIGRVESGHGTEGASVMTKSGLSVPPVLGPVLDGAGPFALISDTDNGAYDGDKRYDRAIGPMQFLPETWGTVASDGNGDGKKDVQNIWDAALGAANYFCRGETRLGTPKGLAANIYRYNRSESYVTLVLGIMREYGAKVKIVPTEEAPKPKVKKKSTTKKKITRKPVVVPPKSPAPTPAPTKTVAGPGTGTEDPSGPRVR</sequence>
<keyword evidence="2" id="KW-0472">Membrane</keyword>
<keyword evidence="2" id="KW-0812">Transmembrane</keyword>
<evidence type="ECO:0000256" key="2">
    <source>
        <dbReference type="SAM" id="Phobius"/>
    </source>
</evidence>
<dbReference type="SUPFAM" id="SSF53955">
    <property type="entry name" value="Lysozyme-like"/>
    <property type="match status" value="1"/>
</dbReference>
<keyword evidence="2" id="KW-1133">Transmembrane helix</keyword>
<dbReference type="PANTHER" id="PTHR30163:SF8">
    <property type="entry name" value="LYTIC MUREIN TRANSGLYCOSYLASE"/>
    <property type="match status" value="1"/>
</dbReference>
<dbReference type="EMBL" id="CAEZSO010000021">
    <property type="protein sequence ID" value="CAB4536748.1"/>
    <property type="molecule type" value="Genomic_DNA"/>
</dbReference>
<reference evidence="4" key="1">
    <citation type="submission" date="2020-05" db="EMBL/GenBank/DDBJ databases">
        <authorList>
            <person name="Chiriac C."/>
            <person name="Salcher M."/>
            <person name="Ghai R."/>
            <person name="Kavagutti S V."/>
        </authorList>
    </citation>
    <scope>NUCLEOTIDE SEQUENCE</scope>
</reference>
<evidence type="ECO:0000313" key="4">
    <source>
        <dbReference type="EMBL" id="CAB4536748.1"/>
    </source>
</evidence>